<dbReference type="GO" id="GO:0005856">
    <property type="term" value="C:cytoskeleton"/>
    <property type="evidence" value="ECO:0007669"/>
    <property type="project" value="UniProtKB-ARBA"/>
</dbReference>
<evidence type="ECO:0000256" key="2">
    <source>
        <dbReference type="SAM" id="Coils"/>
    </source>
</evidence>
<feature type="coiled-coil region" evidence="2">
    <location>
        <begin position="229"/>
        <end position="284"/>
    </location>
</feature>
<dbReference type="OrthoDB" id="10264298at2759"/>
<dbReference type="InterPro" id="IPR025252">
    <property type="entry name" value="DUF4200"/>
</dbReference>
<evidence type="ECO:0000259" key="3">
    <source>
        <dbReference type="Pfam" id="PF13863"/>
    </source>
</evidence>
<sequence>MYNIFFNDSPDPQTCSLAALSESETLPMHPTFYVQHLRNEHSVIQQDVPEAHQSDLFFDLTFASEPLEVLAGGKVVLNIPQCKEVQRINREKNVTTAEKALNETNQQYKKKVENLKKRIRQVKHDQDNLKNNLVKFNNFVREKQSKVSFENAKKEEELSEQRFLEQQFEETKENIILLKDQKENIKDLVSVKKGFKEYLQKFVEHEISRNRYKDIDEMMKRCETLITTREDLLKSLNSIKDQIKEKANRLDNLKKEHEEQIIQLKKEQGDLNIKYNEKEKQKNEAQNYSGKVLQTLWQYVQSRKVILPINVISKGELRKHRGVDPMGKKSIVEEQISSVLAHIIDLKIVIDIIEKTEDVGNYLAPIPTD</sequence>
<dbReference type="InterPro" id="IPR051147">
    <property type="entry name" value="CFAP_domain-containing"/>
</dbReference>
<dbReference type="Pfam" id="PF13863">
    <property type="entry name" value="DUF4200"/>
    <property type="match status" value="1"/>
</dbReference>
<accession>A0A7R8CBH9</accession>
<feature type="domain" description="DUF4200" evidence="3">
    <location>
        <begin position="88"/>
        <end position="204"/>
    </location>
</feature>
<dbReference type="Proteomes" id="UP000675881">
    <property type="component" value="Chromosome 1"/>
</dbReference>
<dbReference type="EMBL" id="HG994580">
    <property type="protein sequence ID" value="CAF2758266.1"/>
    <property type="molecule type" value="Genomic_DNA"/>
</dbReference>
<keyword evidence="1 2" id="KW-0175">Coiled coil</keyword>
<evidence type="ECO:0000313" key="4">
    <source>
        <dbReference type="EMBL" id="CAF2758266.1"/>
    </source>
</evidence>
<dbReference type="PANTHER" id="PTHR21683:SF2">
    <property type="entry name" value="COILED-COIL DOMAIN-CONTAINING PROTEIN 42 LIKE-2-LIKE"/>
    <property type="match status" value="1"/>
</dbReference>
<evidence type="ECO:0000256" key="1">
    <source>
        <dbReference type="ARBA" id="ARBA00023054"/>
    </source>
</evidence>
<reference evidence="4" key="1">
    <citation type="submission" date="2021-02" db="EMBL/GenBank/DDBJ databases">
        <authorList>
            <person name="Bekaert M."/>
        </authorList>
    </citation>
    <scope>NUCLEOTIDE SEQUENCE</scope>
    <source>
        <strain evidence="4">IoA-00</strain>
    </source>
</reference>
<name>A0A7R8CBH9_LEPSM</name>
<protein>
    <submittedName>
        <fullName evidence="4">(salmon louse) hypothetical protein</fullName>
    </submittedName>
</protein>
<keyword evidence="5" id="KW-1185">Reference proteome</keyword>
<organism evidence="4 5">
    <name type="scientific">Lepeophtheirus salmonis</name>
    <name type="common">Salmon louse</name>
    <name type="synonym">Caligus salmonis</name>
    <dbReference type="NCBI Taxonomy" id="72036"/>
    <lineage>
        <taxon>Eukaryota</taxon>
        <taxon>Metazoa</taxon>
        <taxon>Ecdysozoa</taxon>
        <taxon>Arthropoda</taxon>
        <taxon>Crustacea</taxon>
        <taxon>Multicrustacea</taxon>
        <taxon>Hexanauplia</taxon>
        <taxon>Copepoda</taxon>
        <taxon>Siphonostomatoida</taxon>
        <taxon>Caligidae</taxon>
        <taxon>Lepeophtheirus</taxon>
    </lineage>
</organism>
<feature type="coiled-coil region" evidence="2">
    <location>
        <begin position="94"/>
        <end position="188"/>
    </location>
</feature>
<evidence type="ECO:0000313" key="5">
    <source>
        <dbReference type="Proteomes" id="UP000675881"/>
    </source>
</evidence>
<dbReference type="AlphaFoldDB" id="A0A7R8CBH9"/>
<dbReference type="PANTHER" id="PTHR21683">
    <property type="entry name" value="COILED-COIL DOMAIN-CONTAINING PROTEIN 42 LIKE-2-LIKE-RELATED"/>
    <property type="match status" value="1"/>
</dbReference>
<proteinExistence type="predicted"/>
<gene>
    <name evidence="4" type="ORF">LSAA_772</name>
</gene>